<comment type="caution">
    <text evidence="2">The sequence shown here is derived from an EMBL/GenBank/DDBJ whole genome shotgun (WGS) entry which is preliminary data.</text>
</comment>
<dbReference type="Proteomes" id="UP001054889">
    <property type="component" value="Unassembled WGS sequence"/>
</dbReference>
<evidence type="ECO:0000313" key="3">
    <source>
        <dbReference type="Proteomes" id="UP001054889"/>
    </source>
</evidence>
<dbReference type="AlphaFoldDB" id="A0AAV5ELT9"/>
<name>A0AAV5ELT9_ELECO</name>
<reference evidence="2" key="1">
    <citation type="journal article" date="2018" name="DNA Res.">
        <title>Multiple hybrid de novo genome assembly of finger millet, an orphan allotetraploid crop.</title>
        <authorList>
            <person name="Hatakeyama M."/>
            <person name="Aluri S."/>
            <person name="Balachadran M.T."/>
            <person name="Sivarajan S.R."/>
            <person name="Patrignani A."/>
            <person name="Gruter S."/>
            <person name="Poveda L."/>
            <person name="Shimizu-Inatsugi R."/>
            <person name="Baeten J."/>
            <person name="Francoijs K.J."/>
            <person name="Nataraja K.N."/>
            <person name="Reddy Y.A.N."/>
            <person name="Phadnis S."/>
            <person name="Ravikumar R.L."/>
            <person name="Schlapbach R."/>
            <person name="Sreeman S.M."/>
            <person name="Shimizu K.K."/>
        </authorList>
    </citation>
    <scope>NUCLEOTIDE SEQUENCE</scope>
</reference>
<evidence type="ECO:0000313" key="2">
    <source>
        <dbReference type="EMBL" id="GJN24234.1"/>
    </source>
</evidence>
<accession>A0AAV5ELT9</accession>
<proteinExistence type="predicted"/>
<reference evidence="2" key="2">
    <citation type="submission" date="2021-12" db="EMBL/GenBank/DDBJ databases">
        <title>Resequencing data analysis of finger millet.</title>
        <authorList>
            <person name="Hatakeyama M."/>
            <person name="Aluri S."/>
            <person name="Balachadran M.T."/>
            <person name="Sivarajan S.R."/>
            <person name="Poveda L."/>
            <person name="Shimizu-Inatsugi R."/>
            <person name="Schlapbach R."/>
            <person name="Sreeman S.M."/>
            <person name="Shimizu K.K."/>
        </authorList>
    </citation>
    <scope>NUCLEOTIDE SEQUENCE</scope>
</reference>
<keyword evidence="3" id="KW-1185">Reference proteome</keyword>
<gene>
    <name evidence="2" type="primary">gb11965</name>
    <name evidence="2" type="ORF">PR202_gb11965</name>
</gene>
<evidence type="ECO:0000259" key="1">
    <source>
        <dbReference type="Pfam" id="PF13966"/>
    </source>
</evidence>
<dbReference type="InterPro" id="IPR026960">
    <property type="entry name" value="RVT-Znf"/>
</dbReference>
<protein>
    <recommendedName>
        <fullName evidence="1">Reverse transcriptase zinc-binding domain-containing protein</fullName>
    </recommendedName>
</protein>
<dbReference type="Pfam" id="PF13966">
    <property type="entry name" value="zf-RVT"/>
    <property type="match status" value="1"/>
</dbReference>
<sequence length="76" mass="8841">MGRCWTSDRLERHNLQNNGPCAFCQQASETIEHLLLGCPYSREVWFKILRVSNLQQATPAPGQALNEWWLSTRLRI</sequence>
<feature type="domain" description="Reverse transcriptase zinc-binding" evidence="1">
    <location>
        <begin position="2"/>
        <end position="45"/>
    </location>
</feature>
<dbReference type="EMBL" id="BQKI01000077">
    <property type="protein sequence ID" value="GJN24234.1"/>
    <property type="molecule type" value="Genomic_DNA"/>
</dbReference>
<organism evidence="2 3">
    <name type="scientific">Eleusine coracana subsp. coracana</name>
    <dbReference type="NCBI Taxonomy" id="191504"/>
    <lineage>
        <taxon>Eukaryota</taxon>
        <taxon>Viridiplantae</taxon>
        <taxon>Streptophyta</taxon>
        <taxon>Embryophyta</taxon>
        <taxon>Tracheophyta</taxon>
        <taxon>Spermatophyta</taxon>
        <taxon>Magnoliopsida</taxon>
        <taxon>Liliopsida</taxon>
        <taxon>Poales</taxon>
        <taxon>Poaceae</taxon>
        <taxon>PACMAD clade</taxon>
        <taxon>Chloridoideae</taxon>
        <taxon>Cynodonteae</taxon>
        <taxon>Eleusininae</taxon>
        <taxon>Eleusine</taxon>
    </lineage>
</organism>